<evidence type="ECO:0000256" key="12">
    <source>
        <dbReference type="PROSITE-ProRule" id="PRU00169"/>
    </source>
</evidence>
<dbReference type="GO" id="GO:0000155">
    <property type="term" value="F:phosphorelay sensor kinase activity"/>
    <property type="evidence" value="ECO:0007669"/>
    <property type="project" value="InterPro"/>
</dbReference>
<dbReference type="SUPFAM" id="SSF47384">
    <property type="entry name" value="Homodimeric domain of signal transducing histidine kinase"/>
    <property type="match status" value="1"/>
</dbReference>
<dbReference type="InterPro" id="IPR033479">
    <property type="entry name" value="dCache_1"/>
</dbReference>
<dbReference type="eggNOG" id="COG5002">
    <property type="taxonomic scope" value="Bacteria"/>
</dbReference>
<feature type="transmembrane region" description="Helical" evidence="14">
    <location>
        <begin position="260"/>
        <end position="280"/>
    </location>
</feature>
<dbReference type="RefSeq" id="WP_021760494.1">
    <property type="nucleotide sequence ID" value="NC_022444.1"/>
</dbReference>
<dbReference type="PROSITE" id="PS50885">
    <property type="entry name" value="HAMP"/>
    <property type="match status" value="1"/>
</dbReference>
<dbReference type="CDD" id="cd06225">
    <property type="entry name" value="HAMP"/>
    <property type="match status" value="1"/>
</dbReference>
<keyword evidence="9 14" id="KW-1133">Transmembrane helix</keyword>
<dbReference type="CDD" id="cd17546">
    <property type="entry name" value="REC_hyHK_CKI1_RcsC-like"/>
    <property type="match status" value="1"/>
</dbReference>
<dbReference type="NCBIfam" id="TIGR00229">
    <property type="entry name" value="sensory_box"/>
    <property type="match status" value="1"/>
</dbReference>
<evidence type="ECO:0000256" key="8">
    <source>
        <dbReference type="ARBA" id="ARBA00022777"/>
    </source>
</evidence>
<dbReference type="PANTHER" id="PTHR45339:SF1">
    <property type="entry name" value="HYBRID SIGNAL TRANSDUCTION HISTIDINE KINASE J"/>
    <property type="match status" value="1"/>
</dbReference>
<dbReference type="CDD" id="cd12914">
    <property type="entry name" value="PDC1_DGC_like"/>
    <property type="match status" value="1"/>
</dbReference>
<dbReference type="InterPro" id="IPR011006">
    <property type="entry name" value="CheY-like_superfamily"/>
</dbReference>
<dbReference type="Pfam" id="PF00512">
    <property type="entry name" value="HisKA"/>
    <property type="match status" value="1"/>
</dbReference>
<evidence type="ECO:0000256" key="5">
    <source>
        <dbReference type="ARBA" id="ARBA00022553"/>
    </source>
</evidence>
<evidence type="ECO:0000256" key="2">
    <source>
        <dbReference type="ARBA" id="ARBA00004651"/>
    </source>
</evidence>
<evidence type="ECO:0000313" key="19">
    <source>
        <dbReference type="EMBL" id="AGW13613.1"/>
    </source>
</evidence>
<evidence type="ECO:0000256" key="13">
    <source>
        <dbReference type="SAM" id="MobiDB-lite"/>
    </source>
</evidence>
<dbReference type="CDD" id="cd16922">
    <property type="entry name" value="HATPase_EvgS-ArcB-TorS-like"/>
    <property type="match status" value="1"/>
</dbReference>
<dbReference type="EMBL" id="CP006585">
    <property type="protein sequence ID" value="AGW13613.1"/>
    <property type="molecule type" value="Genomic_DNA"/>
</dbReference>
<evidence type="ECO:0000256" key="7">
    <source>
        <dbReference type="ARBA" id="ARBA00022692"/>
    </source>
</evidence>
<dbReference type="InterPro" id="IPR004358">
    <property type="entry name" value="Sig_transdc_His_kin-like_C"/>
</dbReference>
<dbReference type="PANTHER" id="PTHR45339">
    <property type="entry name" value="HYBRID SIGNAL TRANSDUCTION HISTIDINE KINASE J"/>
    <property type="match status" value="1"/>
</dbReference>
<dbReference type="InterPro" id="IPR003661">
    <property type="entry name" value="HisK_dim/P_dom"/>
</dbReference>
<dbReference type="Pfam" id="PF02518">
    <property type="entry name" value="HATPase_c"/>
    <property type="match status" value="1"/>
</dbReference>
<dbReference type="InterPro" id="IPR035965">
    <property type="entry name" value="PAS-like_dom_sf"/>
</dbReference>
<evidence type="ECO:0000256" key="14">
    <source>
        <dbReference type="SAM" id="Phobius"/>
    </source>
</evidence>
<dbReference type="InterPro" id="IPR000014">
    <property type="entry name" value="PAS"/>
</dbReference>
<keyword evidence="11 14" id="KW-0472">Membrane</keyword>
<feature type="modified residue" description="4-aspartylphosphate" evidence="12">
    <location>
        <position position="816"/>
    </location>
</feature>
<dbReference type="GO" id="GO:0005886">
    <property type="term" value="C:plasma membrane"/>
    <property type="evidence" value="ECO:0007669"/>
    <property type="project" value="UniProtKB-SubCell"/>
</dbReference>
<gene>
    <name evidence="19" type="ORF">DGI_1818</name>
</gene>
<dbReference type="SUPFAM" id="SSF158472">
    <property type="entry name" value="HAMP domain-like"/>
    <property type="match status" value="1"/>
</dbReference>
<feature type="transmembrane region" description="Helical" evidence="14">
    <location>
        <begin position="285"/>
        <end position="303"/>
    </location>
</feature>
<dbReference type="CDD" id="cd00130">
    <property type="entry name" value="PAS"/>
    <property type="match status" value="1"/>
</dbReference>
<keyword evidence="8 19" id="KW-0418">Kinase</keyword>
<keyword evidence="10" id="KW-0902">Two-component regulatory system</keyword>
<evidence type="ECO:0000259" key="16">
    <source>
        <dbReference type="PROSITE" id="PS50110"/>
    </source>
</evidence>
<organism evidence="19 20">
    <name type="scientific">Megalodesulfovibrio gigas (strain ATCC 19364 / DSM 1382 / NCIMB 9332 / VKM B-1759)</name>
    <name type="common">Desulfovibrio gigas</name>
    <dbReference type="NCBI Taxonomy" id="1121448"/>
    <lineage>
        <taxon>Bacteria</taxon>
        <taxon>Pseudomonadati</taxon>
        <taxon>Thermodesulfobacteriota</taxon>
        <taxon>Desulfovibrionia</taxon>
        <taxon>Desulfovibrionales</taxon>
        <taxon>Desulfovibrionaceae</taxon>
        <taxon>Megalodesulfovibrio</taxon>
    </lineage>
</organism>
<comment type="catalytic activity">
    <reaction evidence="1">
        <text>ATP + protein L-histidine = ADP + protein N-phospho-L-histidine.</text>
        <dbReference type="EC" id="2.7.13.3"/>
    </reaction>
</comment>
<dbReference type="Gene3D" id="3.30.565.10">
    <property type="entry name" value="Histidine kinase-like ATPase, C-terminal domain"/>
    <property type="match status" value="1"/>
</dbReference>
<dbReference type="Proteomes" id="UP000016587">
    <property type="component" value="Chromosome"/>
</dbReference>
<proteinExistence type="predicted"/>
<dbReference type="SUPFAM" id="SSF55785">
    <property type="entry name" value="PYP-like sensor domain (PAS domain)"/>
    <property type="match status" value="1"/>
</dbReference>
<dbReference type="PROSITE" id="PS50112">
    <property type="entry name" value="PAS"/>
    <property type="match status" value="1"/>
</dbReference>
<sequence>MLRSTRSRIVLLTALSALPALCIFLYSGWELRQQRIADATARVMLLAKGLAEIQQRHAESTRHLLETVAFMNVVRQGDGEACSQLFARLLASHPDYANILATTPQGDVFASGVPFENINLSDRKHFRDALTSKQFSAGEYIVSRTTGEPAFPFSLPILDDAGEVTAILIASFKLTVYRSYLQEAGASEDVIIGIVDYAGMRLFYHPPAPTNPPGQPVNSGVWRAMTGTQADDGVVRQVGSDGLDRFFSWKRLRLRPGGAPYIYCVAGMAANDVLAASAAITRRNLALWLLAALVGCGGAYLYGHAVVVRRLEAISRAAQALGQGDFAARTGLPPATDDVAQLATVFDTMAGQLQSHDADRTRAEESLRLSEQRFRRLLDEVQTVAVQGYTMEGAVLYWNRASELLYGYTAQEALGRNLLELIIPEPMHEEVRRGIRRMAVSDFVIPAGELYLRRKDGTLTPVFSSHVRLRVGEHVEMFCLDVDLSDLKRAEAAALKAKDAAEAANLAKSVFLANMSHEIRTPMNGVLGMLQLLQRSSLEAEQQLYVEKAILSSRRLTRLLADILDLSQVESGRMTLQHAPFHPRDLQEAVRELFATPAAEKGLALDMRTDAGLPELLVGDEVRLRQILFNLVNNAIKFTAEGSILVELIALSPTREAPVRMLITVCDTGIGIPPERLQELFSPFTQLDTSGTRPDHGAGLGLAIVRRVTELMRGHITVDTMPGEGTCMHVVVPLALPDGDASPAEPGRQDHTAAQPIDPRPATAHLHLLLAEDEATNRLVAERLLTQAGHEVVCAEHGQQVLDLLRSRHVDCVFMDIQMPVLDGIEATRRIRAGLAGEAVRNVPIIALTAHAMKGDRERFLQIGMNGYLEKPLAMELVQATLEQALRHARRMG</sequence>
<reference evidence="19 20" key="1">
    <citation type="journal article" date="2013" name="J. Bacteriol.">
        <title>Roles of HynAB and Ech, the only two hydrogenases found in the model sulfate reducer Desulfovibrio gigas.</title>
        <authorList>
            <person name="Morais-Silva F.O."/>
            <person name="Santos C.I."/>
            <person name="Rodrigues R."/>
            <person name="Pereira I.A."/>
            <person name="Rodrigues-Pousada C."/>
        </authorList>
    </citation>
    <scope>NUCLEOTIDE SEQUENCE [LARGE SCALE GENOMIC DNA]</scope>
    <source>
        <strain evidence="20">ATCC 19364 / DSM 1382 / NCIMB 9332 / VKM B-1759</strain>
    </source>
</reference>
<evidence type="ECO:0000256" key="3">
    <source>
        <dbReference type="ARBA" id="ARBA00012438"/>
    </source>
</evidence>
<evidence type="ECO:0000256" key="10">
    <source>
        <dbReference type="ARBA" id="ARBA00023012"/>
    </source>
</evidence>
<accession>T2GBG1</accession>
<dbReference type="Gene3D" id="6.10.340.10">
    <property type="match status" value="1"/>
</dbReference>
<evidence type="ECO:0000259" key="15">
    <source>
        <dbReference type="PROSITE" id="PS50109"/>
    </source>
</evidence>
<evidence type="ECO:0000256" key="9">
    <source>
        <dbReference type="ARBA" id="ARBA00022989"/>
    </source>
</evidence>
<feature type="domain" description="PAS" evidence="17">
    <location>
        <begin position="370"/>
        <end position="425"/>
    </location>
</feature>
<dbReference type="InterPro" id="IPR003660">
    <property type="entry name" value="HAMP_dom"/>
</dbReference>
<keyword evidence="6" id="KW-0808">Transferase</keyword>
<dbReference type="PROSITE" id="PS50109">
    <property type="entry name" value="HIS_KIN"/>
    <property type="match status" value="1"/>
</dbReference>
<protein>
    <recommendedName>
        <fullName evidence="3">histidine kinase</fullName>
        <ecNumber evidence="3">2.7.13.3</ecNumber>
    </recommendedName>
</protein>
<keyword evidence="4" id="KW-1003">Cell membrane</keyword>
<keyword evidence="5 12" id="KW-0597">Phosphoprotein</keyword>
<dbReference type="Gene3D" id="1.10.287.130">
    <property type="match status" value="1"/>
</dbReference>
<dbReference type="SUPFAM" id="SSF52172">
    <property type="entry name" value="CheY-like"/>
    <property type="match status" value="1"/>
</dbReference>
<dbReference type="PRINTS" id="PR00344">
    <property type="entry name" value="BCTRLSENSOR"/>
</dbReference>
<dbReference type="PATRIC" id="fig|1121448.10.peg.1786"/>
<evidence type="ECO:0000256" key="4">
    <source>
        <dbReference type="ARBA" id="ARBA00022475"/>
    </source>
</evidence>
<dbReference type="Gene3D" id="3.30.450.20">
    <property type="entry name" value="PAS domain"/>
    <property type="match status" value="2"/>
</dbReference>
<feature type="region of interest" description="Disordered" evidence="13">
    <location>
        <begin position="738"/>
        <end position="758"/>
    </location>
</feature>
<feature type="domain" description="Histidine kinase" evidence="15">
    <location>
        <begin position="514"/>
        <end position="736"/>
    </location>
</feature>
<feature type="domain" description="Response regulatory" evidence="16">
    <location>
        <begin position="767"/>
        <end position="886"/>
    </location>
</feature>
<dbReference type="Pfam" id="PF02743">
    <property type="entry name" value="dCache_1"/>
    <property type="match status" value="1"/>
</dbReference>
<dbReference type="Gene3D" id="3.40.50.2300">
    <property type="match status" value="1"/>
</dbReference>
<name>T2GBG1_MEGG1</name>
<dbReference type="STRING" id="1121448.DGI_1818"/>
<dbReference type="KEGG" id="dgg:DGI_1818"/>
<evidence type="ECO:0000256" key="1">
    <source>
        <dbReference type="ARBA" id="ARBA00000085"/>
    </source>
</evidence>
<keyword evidence="20" id="KW-1185">Reference proteome</keyword>
<dbReference type="SMART" id="SM00304">
    <property type="entry name" value="HAMP"/>
    <property type="match status" value="1"/>
</dbReference>
<dbReference type="AlphaFoldDB" id="T2GBG1"/>
<evidence type="ECO:0000256" key="6">
    <source>
        <dbReference type="ARBA" id="ARBA00022679"/>
    </source>
</evidence>
<evidence type="ECO:0000256" key="11">
    <source>
        <dbReference type="ARBA" id="ARBA00023136"/>
    </source>
</evidence>
<dbReference type="OrthoDB" id="5437363at2"/>
<dbReference type="PROSITE" id="PS50110">
    <property type="entry name" value="RESPONSE_REGULATORY"/>
    <property type="match status" value="1"/>
</dbReference>
<dbReference type="FunFam" id="3.30.565.10:FF:000010">
    <property type="entry name" value="Sensor histidine kinase RcsC"/>
    <property type="match status" value="1"/>
</dbReference>
<dbReference type="InterPro" id="IPR036890">
    <property type="entry name" value="HATPase_C_sf"/>
</dbReference>
<dbReference type="Pfam" id="PF13426">
    <property type="entry name" value="PAS_9"/>
    <property type="match status" value="1"/>
</dbReference>
<dbReference type="InterPro" id="IPR005467">
    <property type="entry name" value="His_kinase_dom"/>
</dbReference>
<comment type="subcellular location">
    <subcellularLocation>
        <location evidence="2">Cell membrane</location>
        <topology evidence="2">Multi-pass membrane protein</topology>
    </subcellularLocation>
</comment>
<keyword evidence="7 14" id="KW-0812">Transmembrane</keyword>
<dbReference type="EC" id="2.7.13.3" evidence="3"/>
<dbReference type="SMART" id="SM00091">
    <property type="entry name" value="PAS"/>
    <property type="match status" value="1"/>
</dbReference>
<dbReference type="HOGENOM" id="CLU_000445_114_21_7"/>
<reference evidence="20" key="2">
    <citation type="submission" date="2013-07" db="EMBL/GenBank/DDBJ databases">
        <authorList>
            <person name="Morais-Silva F.O."/>
            <person name="Rezende A.M."/>
            <person name="Pimentel C."/>
            <person name="Resende D.M."/>
            <person name="Santos C.I."/>
            <person name="Clemente C."/>
            <person name="de Oliveira L.M."/>
            <person name="da Silva S.M."/>
            <person name="Costa D.A."/>
            <person name="Varela-Raposo A."/>
            <person name="Horacio E.C.A."/>
            <person name="Matos M."/>
            <person name="Flores O."/>
            <person name="Ruiz J.C."/>
            <person name="Rodrigues-Pousada C."/>
        </authorList>
    </citation>
    <scope>NUCLEOTIDE SEQUENCE [LARGE SCALE GENOMIC DNA]</scope>
    <source>
        <strain evidence="20">ATCC 19364 / DSM 1382 / NCIMB 9332 / VKM B-1759</strain>
    </source>
</reference>
<dbReference type="SUPFAM" id="SSF55874">
    <property type="entry name" value="ATPase domain of HSP90 chaperone/DNA topoisomerase II/histidine kinase"/>
    <property type="match status" value="1"/>
</dbReference>
<evidence type="ECO:0000259" key="17">
    <source>
        <dbReference type="PROSITE" id="PS50112"/>
    </source>
</evidence>
<evidence type="ECO:0000313" key="20">
    <source>
        <dbReference type="Proteomes" id="UP000016587"/>
    </source>
</evidence>
<feature type="domain" description="HAMP" evidence="18">
    <location>
        <begin position="305"/>
        <end position="358"/>
    </location>
</feature>
<evidence type="ECO:0000259" key="18">
    <source>
        <dbReference type="PROSITE" id="PS50885"/>
    </source>
</evidence>
<dbReference type="InterPro" id="IPR036097">
    <property type="entry name" value="HisK_dim/P_sf"/>
</dbReference>
<dbReference type="InterPro" id="IPR003594">
    <property type="entry name" value="HATPase_dom"/>
</dbReference>
<dbReference type="Pfam" id="PF00072">
    <property type="entry name" value="Response_reg"/>
    <property type="match status" value="1"/>
</dbReference>
<dbReference type="SMART" id="SM00388">
    <property type="entry name" value="HisKA"/>
    <property type="match status" value="1"/>
</dbReference>
<dbReference type="CDD" id="cd00082">
    <property type="entry name" value="HisKA"/>
    <property type="match status" value="1"/>
</dbReference>
<dbReference type="SMART" id="SM00387">
    <property type="entry name" value="HATPase_c"/>
    <property type="match status" value="1"/>
</dbReference>
<dbReference type="InterPro" id="IPR001789">
    <property type="entry name" value="Sig_transdc_resp-reg_receiver"/>
</dbReference>
<dbReference type="Pfam" id="PF00672">
    <property type="entry name" value="HAMP"/>
    <property type="match status" value="1"/>
</dbReference>
<dbReference type="SMART" id="SM00448">
    <property type="entry name" value="REC"/>
    <property type="match status" value="1"/>
</dbReference>